<feature type="transmembrane region" description="Helical" evidence="2">
    <location>
        <begin position="189"/>
        <end position="210"/>
    </location>
</feature>
<evidence type="ECO:0000313" key="4">
    <source>
        <dbReference type="Proteomes" id="UP000051658"/>
    </source>
</evidence>
<dbReference type="PANTHER" id="PTHR36838:SF3">
    <property type="entry name" value="TRANSPORTER AUXIN EFFLUX CARRIER EC FAMILY"/>
    <property type="match status" value="1"/>
</dbReference>
<gene>
    <name evidence="3" type="ORF">IV74_GL000241</name>
</gene>
<dbReference type="RefSeq" id="WP_034571210.1">
    <property type="nucleotide sequence ID" value="NZ_JQBS01000007.1"/>
</dbReference>
<proteinExistence type="predicted"/>
<evidence type="ECO:0000256" key="2">
    <source>
        <dbReference type="SAM" id="Phobius"/>
    </source>
</evidence>
<accession>A0A0R2I4V5</accession>
<organism evidence="3 4">
    <name type="scientific">Carnobacterium divergens DSM 20623</name>
    <dbReference type="NCBI Taxonomy" id="1449336"/>
    <lineage>
        <taxon>Bacteria</taxon>
        <taxon>Bacillati</taxon>
        <taxon>Bacillota</taxon>
        <taxon>Bacilli</taxon>
        <taxon>Lactobacillales</taxon>
        <taxon>Carnobacteriaceae</taxon>
        <taxon>Carnobacterium</taxon>
    </lineage>
</organism>
<dbReference type="GeneID" id="89588238"/>
<keyword evidence="4" id="KW-1185">Reference proteome</keyword>
<sequence length="303" mass="33148">MSSIILQATGFLLIISVAYLLKQGGLFKQSDGHLLSKVIVNLTLPAAIILGFNGVQVNSVFFYLILIGFLTNVVLVFFGGFIWKKKDPIQQGFMMFGISGYNIGNFTLPFVQGFFSAAVPFLCMFDMGNALMLSGGSTILVEKMTGKSESKFSALQSLKRLFSSPPFTVYILMFFLAIFHITIPKTVLSYVHLFASGNAFLSMFMIGLYLEISIQKTDLKLVSKVLITRYLLATVVACFFYFVLPFPLFIRKVLVLLAFAPIGSLSTISSIAFGCKASVAGFISSASIILSLIIMTGILIVLL</sequence>
<keyword evidence="2" id="KW-0812">Transmembrane</keyword>
<feature type="transmembrane region" description="Helical" evidence="2">
    <location>
        <begin position="256"/>
        <end position="275"/>
    </location>
</feature>
<evidence type="ECO:0000256" key="1">
    <source>
        <dbReference type="ARBA" id="ARBA00022448"/>
    </source>
</evidence>
<feature type="transmembrane region" description="Helical" evidence="2">
    <location>
        <begin position="60"/>
        <end position="81"/>
    </location>
</feature>
<dbReference type="eggNOG" id="COG0679">
    <property type="taxonomic scope" value="Bacteria"/>
</dbReference>
<feature type="transmembrane region" description="Helical" evidence="2">
    <location>
        <begin position="282"/>
        <end position="302"/>
    </location>
</feature>
<dbReference type="AlphaFoldDB" id="A0A0R2I4V5"/>
<name>A0A0R2I4V5_CARDV</name>
<feature type="transmembrane region" description="Helical" evidence="2">
    <location>
        <begin position="6"/>
        <end position="22"/>
    </location>
</feature>
<keyword evidence="2" id="KW-0472">Membrane</keyword>
<feature type="transmembrane region" description="Helical" evidence="2">
    <location>
        <begin position="161"/>
        <end position="183"/>
    </location>
</feature>
<evidence type="ECO:0000313" key="3">
    <source>
        <dbReference type="EMBL" id="KRN57260.1"/>
    </source>
</evidence>
<keyword evidence="2" id="KW-1133">Transmembrane helix</keyword>
<dbReference type="PATRIC" id="fig|1449336.4.peg.244"/>
<comment type="caution">
    <text evidence="3">The sequence shown here is derived from an EMBL/GenBank/DDBJ whole genome shotgun (WGS) entry which is preliminary data.</text>
</comment>
<dbReference type="EMBL" id="JQBS01000007">
    <property type="protein sequence ID" value="KRN57260.1"/>
    <property type="molecule type" value="Genomic_DNA"/>
</dbReference>
<keyword evidence="1" id="KW-0813">Transport</keyword>
<reference evidence="3 4" key="1">
    <citation type="journal article" date="2015" name="Genome Announc.">
        <title>Expanding the biotechnology potential of lactobacilli through comparative genomics of 213 strains and associated genera.</title>
        <authorList>
            <person name="Sun Z."/>
            <person name="Harris H.M."/>
            <person name="McCann A."/>
            <person name="Guo C."/>
            <person name="Argimon S."/>
            <person name="Zhang W."/>
            <person name="Yang X."/>
            <person name="Jeffery I.B."/>
            <person name="Cooney J.C."/>
            <person name="Kagawa T.F."/>
            <person name="Liu W."/>
            <person name="Song Y."/>
            <person name="Salvetti E."/>
            <person name="Wrobel A."/>
            <person name="Rasinkangas P."/>
            <person name="Parkhill J."/>
            <person name="Rea M.C."/>
            <person name="O'Sullivan O."/>
            <person name="Ritari J."/>
            <person name="Douillard F.P."/>
            <person name="Paul Ross R."/>
            <person name="Yang R."/>
            <person name="Briner A.E."/>
            <person name="Felis G.E."/>
            <person name="de Vos W.M."/>
            <person name="Barrangou R."/>
            <person name="Klaenhammer T.R."/>
            <person name="Caufield P.W."/>
            <person name="Cui Y."/>
            <person name="Zhang H."/>
            <person name="O'Toole P.W."/>
        </authorList>
    </citation>
    <scope>NUCLEOTIDE SEQUENCE [LARGE SCALE GENOMIC DNA]</scope>
    <source>
        <strain evidence="3 4">DSM 20623</strain>
    </source>
</reference>
<protein>
    <submittedName>
        <fullName evidence="3">Permease</fullName>
    </submittedName>
</protein>
<feature type="transmembrane region" description="Helical" evidence="2">
    <location>
        <begin position="230"/>
        <end position="250"/>
    </location>
</feature>
<dbReference type="Proteomes" id="UP000051658">
    <property type="component" value="Unassembled WGS sequence"/>
</dbReference>
<dbReference type="PANTHER" id="PTHR36838">
    <property type="entry name" value="AUXIN EFFLUX CARRIER FAMILY PROTEIN"/>
    <property type="match status" value="1"/>
</dbReference>
<feature type="transmembrane region" description="Helical" evidence="2">
    <location>
        <begin position="34"/>
        <end position="54"/>
    </location>
</feature>